<protein>
    <submittedName>
        <fullName evidence="1">Uncharacterized protein</fullName>
    </submittedName>
</protein>
<name>A0A081C1R6_VECG1</name>
<dbReference type="STRING" id="1499967.U27_05495"/>
<proteinExistence type="predicted"/>
<dbReference type="HOGENOM" id="CLU_2970056_0_0_0"/>
<organism evidence="1">
    <name type="scientific">Vecturithrix granuli</name>
    <dbReference type="NCBI Taxonomy" id="1499967"/>
    <lineage>
        <taxon>Bacteria</taxon>
        <taxon>Candidatus Moduliflexota</taxon>
        <taxon>Candidatus Vecturitrichia</taxon>
        <taxon>Candidatus Vecturitrichales</taxon>
        <taxon>Candidatus Vecturitrichaceae</taxon>
        <taxon>Candidatus Vecturithrix</taxon>
    </lineage>
</organism>
<reference evidence="1" key="1">
    <citation type="journal article" date="2015" name="PeerJ">
        <title>First genomic representation of candidate bacterial phylum KSB3 points to enhanced environmental sensing as a trigger of wastewater bulking.</title>
        <authorList>
            <person name="Sekiguchi Y."/>
            <person name="Ohashi A."/>
            <person name="Parks D.H."/>
            <person name="Yamauchi T."/>
            <person name="Tyson G.W."/>
            <person name="Hugenholtz P."/>
        </authorList>
    </citation>
    <scope>NUCLEOTIDE SEQUENCE [LARGE SCALE GENOMIC DNA]</scope>
</reference>
<dbReference type="Proteomes" id="UP000030661">
    <property type="component" value="Unassembled WGS sequence"/>
</dbReference>
<gene>
    <name evidence="1" type="ORF">U27_05495</name>
</gene>
<sequence length="58" mass="6659">MLLNETDHQLSKESVQIFIGSSMKFHLTLKWSSDMLYAAISHFYEVSIQERLAGGNRV</sequence>
<evidence type="ECO:0000313" key="1">
    <source>
        <dbReference type="EMBL" id="GAK58521.1"/>
    </source>
</evidence>
<dbReference type="EMBL" id="DF820467">
    <property type="protein sequence ID" value="GAK58521.1"/>
    <property type="molecule type" value="Genomic_DNA"/>
</dbReference>
<accession>A0A081C1R6</accession>
<evidence type="ECO:0000313" key="2">
    <source>
        <dbReference type="Proteomes" id="UP000030661"/>
    </source>
</evidence>
<dbReference type="AlphaFoldDB" id="A0A081C1R6"/>
<keyword evidence="2" id="KW-1185">Reference proteome</keyword>